<dbReference type="PANTHER" id="PTHR11070">
    <property type="entry name" value="UVRD / RECB / PCRA DNA HELICASE FAMILY MEMBER"/>
    <property type="match status" value="1"/>
</dbReference>
<feature type="binding site" evidence="6">
    <location>
        <begin position="23"/>
        <end position="30"/>
    </location>
    <ligand>
        <name>ATP</name>
        <dbReference type="ChEBI" id="CHEBI:30616"/>
    </ligand>
</feature>
<evidence type="ECO:0000256" key="3">
    <source>
        <dbReference type="ARBA" id="ARBA00022806"/>
    </source>
</evidence>
<evidence type="ECO:0000259" key="7">
    <source>
        <dbReference type="PROSITE" id="PS51198"/>
    </source>
</evidence>
<dbReference type="PANTHER" id="PTHR11070:SF2">
    <property type="entry name" value="ATP-DEPENDENT DNA HELICASE SRS2"/>
    <property type="match status" value="1"/>
</dbReference>
<proteinExistence type="predicted"/>
<evidence type="ECO:0000313" key="8">
    <source>
        <dbReference type="EMBL" id="KXO15083.1"/>
    </source>
</evidence>
<keyword evidence="1 6" id="KW-0547">Nucleotide-binding</keyword>
<evidence type="ECO:0000256" key="4">
    <source>
        <dbReference type="ARBA" id="ARBA00022840"/>
    </source>
</evidence>
<dbReference type="GO" id="GO:0005524">
    <property type="term" value="F:ATP binding"/>
    <property type="evidence" value="ECO:0007669"/>
    <property type="project" value="UniProtKB-UniRule"/>
</dbReference>
<dbReference type="GO" id="GO:0016787">
    <property type="term" value="F:hydrolase activity"/>
    <property type="evidence" value="ECO:0007669"/>
    <property type="project" value="UniProtKB-UniRule"/>
</dbReference>
<feature type="domain" description="UvrD-like helicase ATP-binding" evidence="7">
    <location>
        <begin position="2"/>
        <end position="297"/>
    </location>
</feature>
<accession>A0A137SRH5</accession>
<dbReference type="GO" id="GO:0003677">
    <property type="term" value="F:DNA binding"/>
    <property type="evidence" value="ECO:0007669"/>
    <property type="project" value="InterPro"/>
</dbReference>
<comment type="caution">
    <text evidence="8">The sequence shown here is derived from an EMBL/GenBank/DDBJ whole genome shotgun (WGS) entry which is preliminary data.</text>
</comment>
<organism evidence="8 9">
    <name type="scientific">Prevotella bivia</name>
    <dbReference type="NCBI Taxonomy" id="28125"/>
    <lineage>
        <taxon>Bacteria</taxon>
        <taxon>Pseudomonadati</taxon>
        <taxon>Bacteroidota</taxon>
        <taxon>Bacteroidia</taxon>
        <taxon>Bacteroidales</taxon>
        <taxon>Prevotellaceae</taxon>
        <taxon>Prevotella</taxon>
    </lineage>
</organism>
<dbReference type="Pfam" id="PF00580">
    <property type="entry name" value="UvrD-helicase"/>
    <property type="match status" value="1"/>
</dbReference>
<keyword evidence="3 6" id="KW-0347">Helicase</keyword>
<dbReference type="InterPro" id="IPR000212">
    <property type="entry name" value="DNA_helicase_UvrD/REP"/>
</dbReference>
<evidence type="ECO:0000256" key="5">
    <source>
        <dbReference type="ARBA" id="ARBA00034923"/>
    </source>
</evidence>
<dbReference type="Gene3D" id="3.40.50.300">
    <property type="entry name" value="P-loop containing nucleotide triphosphate hydrolases"/>
    <property type="match status" value="2"/>
</dbReference>
<gene>
    <name evidence="8" type="ORF">HMPREF3202_02054</name>
</gene>
<dbReference type="SUPFAM" id="SSF52540">
    <property type="entry name" value="P-loop containing nucleoside triphosphate hydrolases"/>
    <property type="match status" value="1"/>
</dbReference>
<dbReference type="EMBL" id="LTAG01000117">
    <property type="protein sequence ID" value="KXO15083.1"/>
    <property type="molecule type" value="Genomic_DNA"/>
</dbReference>
<dbReference type="GO" id="GO:0043138">
    <property type="term" value="F:3'-5' DNA helicase activity"/>
    <property type="evidence" value="ECO:0007669"/>
    <property type="project" value="TreeGrafter"/>
</dbReference>
<dbReference type="InterPro" id="IPR027417">
    <property type="entry name" value="P-loop_NTPase"/>
</dbReference>
<dbReference type="PATRIC" id="fig|28125.4.peg.2050"/>
<dbReference type="InterPro" id="IPR014016">
    <property type="entry name" value="UvrD-like_ATP-bd"/>
</dbReference>
<sequence>MEYDLTPQRQAYLDARGYTILTACPGSGKTTSIVKKLRAVSQYCAEHYGKHTGFACLSFTNKACAELKQKYREMHDERLTFPNEVLTIDSFIMQYVVLPFWYLCDACKKKPIVVNEEEILNPIYFNNVFRNGKWNSYPIQPLSKFGKKQYDKVLYKKSPALVSREKNGYRWNHNTINKAKEVEYCETVFTYRLSKGFITSGDALWMVCDILKNHQEIAGALVARFPYIIVDEAQDNSELHFDFFKLLKRAGLQNLEFVGDVCQSIYGFNSARPELLQDMMAEEDWNVLPLSECRRSNQRIIDLYSKLKSSDVPAISSHGVEDKGIPIVVYKYDDENVRDVIRNFYQECDTNELPSRIILARGVRKCKKLAGVKDVDFKYWKTDLPYLLIDAVFASEANDMDYAFRKIRLVLSRLMTEDSPDAKRQFIHEIEHNIDWNARIFGFLKQIPSFSLSFEEWSEQTCVLLHDFWELDEQPRFVPYQRQKGYKMKEMGNVPVERFHQSRDESSDYHKNIDTIHAVKGATLDAVLLFLSSNSTGQGISLNDFPRRAIRNMTESQRMIYVACSRATQFLAFAVPKSIADETIRRTLAGVSIDIRYINLQGELGFTD</sequence>
<dbReference type="STRING" id="28125.HMPREF3202_02054"/>
<dbReference type="AlphaFoldDB" id="A0A137SRH5"/>
<keyword evidence="2 6" id="KW-0378">Hydrolase</keyword>
<evidence type="ECO:0000256" key="1">
    <source>
        <dbReference type="ARBA" id="ARBA00022741"/>
    </source>
</evidence>
<dbReference type="GO" id="GO:0000725">
    <property type="term" value="P:recombinational repair"/>
    <property type="evidence" value="ECO:0007669"/>
    <property type="project" value="TreeGrafter"/>
</dbReference>
<reference evidence="8 9" key="1">
    <citation type="submission" date="2016-02" db="EMBL/GenBank/DDBJ databases">
        <authorList>
            <person name="Wen L."/>
            <person name="He K."/>
            <person name="Yang H."/>
        </authorList>
    </citation>
    <scope>NUCLEOTIDE SEQUENCE [LARGE SCALE GENOMIC DNA]</scope>
    <source>
        <strain evidence="8 9">GED7880</strain>
    </source>
</reference>
<evidence type="ECO:0000256" key="6">
    <source>
        <dbReference type="PROSITE-ProRule" id="PRU00560"/>
    </source>
</evidence>
<dbReference type="Proteomes" id="UP000070093">
    <property type="component" value="Unassembled WGS sequence"/>
</dbReference>
<dbReference type="RefSeq" id="WP_061315453.1">
    <property type="nucleotide sequence ID" value="NZ_KQ965710.1"/>
</dbReference>
<dbReference type="PROSITE" id="PS51198">
    <property type="entry name" value="UVRD_HELICASE_ATP_BIND"/>
    <property type="match status" value="1"/>
</dbReference>
<protein>
    <recommendedName>
        <fullName evidence="5">DNA 3'-5' helicase II</fullName>
    </recommendedName>
</protein>
<name>A0A137SRH5_9BACT</name>
<evidence type="ECO:0000313" key="9">
    <source>
        <dbReference type="Proteomes" id="UP000070093"/>
    </source>
</evidence>
<keyword evidence="4 6" id="KW-0067">ATP-binding</keyword>
<evidence type="ECO:0000256" key="2">
    <source>
        <dbReference type="ARBA" id="ARBA00022801"/>
    </source>
</evidence>